<name>A0A834WPP7_9FABA</name>
<protein>
    <submittedName>
        <fullName evidence="2">Uncharacterized protein</fullName>
    </submittedName>
</protein>
<comment type="caution">
    <text evidence="2">The sequence shown here is derived from an EMBL/GenBank/DDBJ whole genome shotgun (WGS) entry which is preliminary data.</text>
</comment>
<sequence length="39" mass="4461">MSRTTSKEIGHTVGFPQHMHDLDLPLPTKNLMDSRERPS</sequence>
<feature type="compositionally biased region" description="Basic and acidic residues" evidence="1">
    <location>
        <begin position="1"/>
        <end position="10"/>
    </location>
</feature>
<dbReference type="EMBL" id="JAAIUW010000006">
    <property type="protein sequence ID" value="KAF7828813.1"/>
    <property type="molecule type" value="Genomic_DNA"/>
</dbReference>
<evidence type="ECO:0000256" key="1">
    <source>
        <dbReference type="SAM" id="MobiDB-lite"/>
    </source>
</evidence>
<dbReference type="Proteomes" id="UP000634136">
    <property type="component" value="Unassembled WGS sequence"/>
</dbReference>
<reference evidence="2" key="1">
    <citation type="submission" date="2020-09" db="EMBL/GenBank/DDBJ databases">
        <title>Genome-Enabled Discovery of Anthraquinone Biosynthesis in Senna tora.</title>
        <authorList>
            <person name="Kang S.-H."/>
            <person name="Pandey R.P."/>
            <person name="Lee C.-M."/>
            <person name="Sim J.-S."/>
            <person name="Jeong J.-T."/>
            <person name="Choi B.-S."/>
            <person name="Jung M."/>
            <person name="Ginzburg D."/>
            <person name="Zhao K."/>
            <person name="Won S.Y."/>
            <person name="Oh T.-J."/>
            <person name="Yu Y."/>
            <person name="Kim N.-H."/>
            <person name="Lee O.R."/>
            <person name="Lee T.-H."/>
            <person name="Bashyal P."/>
            <person name="Kim T.-S."/>
            <person name="Lee W.-H."/>
            <person name="Kawkins C."/>
            <person name="Kim C.-K."/>
            <person name="Kim J.S."/>
            <person name="Ahn B.O."/>
            <person name="Rhee S.Y."/>
            <person name="Sohng J.K."/>
        </authorList>
    </citation>
    <scope>NUCLEOTIDE SEQUENCE</scope>
    <source>
        <tissue evidence="2">Leaf</tissue>
    </source>
</reference>
<organism evidence="2 3">
    <name type="scientific">Senna tora</name>
    <dbReference type="NCBI Taxonomy" id="362788"/>
    <lineage>
        <taxon>Eukaryota</taxon>
        <taxon>Viridiplantae</taxon>
        <taxon>Streptophyta</taxon>
        <taxon>Embryophyta</taxon>
        <taxon>Tracheophyta</taxon>
        <taxon>Spermatophyta</taxon>
        <taxon>Magnoliopsida</taxon>
        <taxon>eudicotyledons</taxon>
        <taxon>Gunneridae</taxon>
        <taxon>Pentapetalae</taxon>
        <taxon>rosids</taxon>
        <taxon>fabids</taxon>
        <taxon>Fabales</taxon>
        <taxon>Fabaceae</taxon>
        <taxon>Caesalpinioideae</taxon>
        <taxon>Cassia clade</taxon>
        <taxon>Senna</taxon>
    </lineage>
</organism>
<accession>A0A834WPP7</accession>
<evidence type="ECO:0000313" key="3">
    <source>
        <dbReference type="Proteomes" id="UP000634136"/>
    </source>
</evidence>
<proteinExistence type="predicted"/>
<evidence type="ECO:0000313" key="2">
    <source>
        <dbReference type="EMBL" id="KAF7828813.1"/>
    </source>
</evidence>
<dbReference type="AlphaFoldDB" id="A0A834WPP7"/>
<gene>
    <name evidence="2" type="ORF">G2W53_019977</name>
</gene>
<feature type="region of interest" description="Disordered" evidence="1">
    <location>
        <begin position="1"/>
        <end position="39"/>
    </location>
</feature>
<keyword evidence="3" id="KW-1185">Reference proteome</keyword>